<evidence type="ECO:0000313" key="2">
    <source>
        <dbReference type="EnsemblPlants" id="OGLUM03G19700.1"/>
    </source>
</evidence>
<feature type="compositionally biased region" description="Polar residues" evidence="1">
    <location>
        <begin position="77"/>
        <end position="88"/>
    </location>
</feature>
<accession>A0A0D9Z808</accession>
<dbReference type="HOGENOM" id="CLU_2472712_0_0_1"/>
<dbReference type="AlphaFoldDB" id="A0A0D9Z808"/>
<dbReference type="Gramene" id="OGLUM03G19700.1">
    <property type="protein sequence ID" value="OGLUM03G19700.1"/>
    <property type="gene ID" value="OGLUM03G19700"/>
</dbReference>
<dbReference type="Proteomes" id="UP000026961">
    <property type="component" value="Chromosome 3"/>
</dbReference>
<proteinExistence type="predicted"/>
<name>A0A0D9Z808_9ORYZ</name>
<dbReference type="EnsemblPlants" id="OGLUM03G19700.1">
    <property type="protein sequence ID" value="OGLUM03G19700.1"/>
    <property type="gene ID" value="OGLUM03G19700"/>
</dbReference>
<reference evidence="2" key="2">
    <citation type="submission" date="2018-05" db="EMBL/GenBank/DDBJ databases">
        <title>OgluRS3 (Oryza glumaepatula Reference Sequence Version 3).</title>
        <authorList>
            <person name="Zhang J."/>
            <person name="Kudrna D."/>
            <person name="Lee S."/>
            <person name="Talag J."/>
            <person name="Welchert J."/>
            <person name="Wing R.A."/>
        </authorList>
    </citation>
    <scope>NUCLEOTIDE SEQUENCE [LARGE SCALE GENOMIC DNA]</scope>
</reference>
<evidence type="ECO:0000256" key="1">
    <source>
        <dbReference type="SAM" id="MobiDB-lite"/>
    </source>
</evidence>
<feature type="region of interest" description="Disordered" evidence="1">
    <location>
        <begin position="66"/>
        <end position="88"/>
    </location>
</feature>
<keyword evidence="3" id="KW-1185">Reference proteome</keyword>
<organism evidence="2">
    <name type="scientific">Oryza glumipatula</name>
    <dbReference type="NCBI Taxonomy" id="40148"/>
    <lineage>
        <taxon>Eukaryota</taxon>
        <taxon>Viridiplantae</taxon>
        <taxon>Streptophyta</taxon>
        <taxon>Embryophyta</taxon>
        <taxon>Tracheophyta</taxon>
        <taxon>Spermatophyta</taxon>
        <taxon>Magnoliopsida</taxon>
        <taxon>Liliopsida</taxon>
        <taxon>Poales</taxon>
        <taxon>Poaceae</taxon>
        <taxon>BOP clade</taxon>
        <taxon>Oryzoideae</taxon>
        <taxon>Oryzeae</taxon>
        <taxon>Oryzinae</taxon>
        <taxon>Oryza</taxon>
    </lineage>
</organism>
<protein>
    <submittedName>
        <fullName evidence="2">Uncharacterized protein</fullName>
    </submittedName>
</protein>
<reference evidence="2" key="1">
    <citation type="submission" date="2015-04" db="UniProtKB">
        <authorList>
            <consortium name="EnsemblPlants"/>
        </authorList>
    </citation>
    <scope>IDENTIFICATION</scope>
</reference>
<sequence>MSKKLRVIIRLLPNQLIMQEEVTPCHALHLRKDVVIRQESNVSSAMRWDTIHGIALRKSSQSKFNQQQASLAYPDQKAQSHQTVDLSR</sequence>
<evidence type="ECO:0000313" key="3">
    <source>
        <dbReference type="Proteomes" id="UP000026961"/>
    </source>
</evidence>